<name>A0A8W8L1I5_MAGGI</name>
<dbReference type="SUPFAM" id="SSF48179">
    <property type="entry name" value="6-phosphogluconate dehydrogenase C-terminal domain-like"/>
    <property type="match status" value="1"/>
</dbReference>
<evidence type="ECO:0000313" key="2">
    <source>
        <dbReference type="EnsemblMetazoa" id="G2601.1:cds"/>
    </source>
</evidence>
<sequence>MDGKLVVLTCGGGNGAHCLAGLSAMRPKIESRVLTLYSDEAERWAVELDSGLLITVRNDDGSKSLIKTKPSMVTKDPQKAVPGANYIFFVVPAFAHAQYLEAIAPYIEDNTVIVGLPSHAGFEFECADLLGEKANACTTVAFQSLPFVCRLIEFGKNVEILGFKDTLGASTLKGKRCNVTQSVLELPQYIFGDRPKVRRVQNYITTILMAKFIVHPSLMYGKWSQWDGRPLSEKPLFYQGIDKRQAELLSGVSDECVATAKAIEKMVPGLDMSDVIHVFDWYLNYYGDQISDKSNLMTAMRTNKAYDGLNQPMKEIEPGKYVPDFTYRYLSEDVPMGIVPMKGIAELAGVSTPYLDEVITWCQSKLNKEFLVGNKLTGKDLKDTRAPQKYDYNKLEDLFSGNLNSFRY</sequence>
<organism evidence="2 3">
    <name type="scientific">Magallana gigas</name>
    <name type="common">Pacific oyster</name>
    <name type="synonym">Crassostrea gigas</name>
    <dbReference type="NCBI Taxonomy" id="29159"/>
    <lineage>
        <taxon>Eukaryota</taxon>
        <taxon>Metazoa</taxon>
        <taxon>Spiralia</taxon>
        <taxon>Lophotrochozoa</taxon>
        <taxon>Mollusca</taxon>
        <taxon>Bivalvia</taxon>
        <taxon>Autobranchia</taxon>
        <taxon>Pteriomorphia</taxon>
        <taxon>Ostreida</taxon>
        <taxon>Ostreoidea</taxon>
        <taxon>Ostreidae</taxon>
        <taxon>Magallana</taxon>
    </lineage>
</organism>
<accession>A0A8W8L1I5</accession>
<feature type="domain" description="Opine dehydrogenase" evidence="1">
    <location>
        <begin position="201"/>
        <end position="364"/>
    </location>
</feature>
<dbReference type="InterPro" id="IPR008927">
    <property type="entry name" value="6-PGluconate_DH-like_C_sf"/>
</dbReference>
<keyword evidence="3" id="KW-1185">Reference proteome</keyword>
<dbReference type="Pfam" id="PF02317">
    <property type="entry name" value="Octopine_DH"/>
    <property type="match status" value="1"/>
</dbReference>
<evidence type="ECO:0000313" key="3">
    <source>
        <dbReference type="Proteomes" id="UP000005408"/>
    </source>
</evidence>
<dbReference type="PANTHER" id="PTHR38015:SF1">
    <property type="entry name" value="OPINE DEHYDROGENASE DOMAIN-CONTAINING PROTEIN"/>
    <property type="match status" value="1"/>
</dbReference>
<evidence type="ECO:0000259" key="1">
    <source>
        <dbReference type="Pfam" id="PF02317"/>
    </source>
</evidence>
<dbReference type="Gene3D" id="1.10.1040.10">
    <property type="entry name" value="N-(1-d-carboxylethyl)-l-norvaline Dehydrogenase, domain 2"/>
    <property type="match status" value="1"/>
</dbReference>
<dbReference type="EnsemblMetazoa" id="G2601.1">
    <property type="protein sequence ID" value="G2601.1:cds"/>
    <property type="gene ID" value="G2601"/>
</dbReference>
<dbReference type="Gene3D" id="3.40.50.720">
    <property type="entry name" value="NAD(P)-binding Rossmann-like Domain"/>
    <property type="match status" value="1"/>
</dbReference>
<dbReference type="InterPro" id="IPR003421">
    <property type="entry name" value="Opine_DH"/>
</dbReference>
<dbReference type="SUPFAM" id="SSF51735">
    <property type="entry name" value="NAD(P)-binding Rossmann-fold domains"/>
    <property type="match status" value="1"/>
</dbReference>
<dbReference type="InterPro" id="IPR051729">
    <property type="entry name" value="Opine/Lysopine_DH"/>
</dbReference>
<dbReference type="InterPro" id="IPR013328">
    <property type="entry name" value="6PGD_dom2"/>
</dbReference>
<dbReference type="GO" id="GO:0016491">
    <property type="term" value="F:oxidoreductase activity"/>
    <property type="evidence" value="ECO:0007669"/>
    <property type="project" value="InterPro"/>
</dbReference>
<dbReference type="Proteomes" id="UP000005408">
    <property type="component" value="Unassembled WGS sequence"/>
</dbReference>
<proteinExistence type="predicted"/>
<reference evidence="2" key="1">
    <citation type="submission" date="2022-08" db="UniProtKB">
        <authorList>
            <consortium name="EnsemblMetazoa"/>
        </authorList>
    </citation>
    <scope>IDENTIFICATION</scope>
    <source>
        <strain evidence="2">05x7-T-G4-1.051#20</strain>
    </source>
</reference>
<dbReference type="PANTHER" id="PTHR38015">
    <property type="entry name" value="BLR6086 PROTEIN"/>
    <property type="match status" value="1"/>
</dbReference>
<dbReference type="InterPro" id="IPR036291">
    <property type="entry name" value="NAD(P)-bd_dom_sf"/>
</dbReference>
<dbReference type="AlphaFoldDB" id="A0A8W8L1I5"/>
<protein>
    <recommendedName>
        <fullName evidence="1">Opine dehydrogenase domain-containing protein</fullName>
    </recommendedName>
</protein>